<dbReference type="EMBL" id="WOTW01000010">
    <property type="protein sequence ID" value="MUP37369.1"/>
    <property type="molecule type" value="Genomic_DNA"/>
</dbReference>
<dbReference type="EMBL" id="QTZN02000010">
    <property type="protein sequence ID" value="MVB06574.1"/>
    <property type="molecule type" value="Genomic_DNA"/>
</dbReference>
<keyword evidence="4" id="KW-1185">Reference proteome</keyword>
<protein>
    <recommendedName>
        <fullName evidence="6">Substrate import-associated zinc metallohydrolase lipoprotein</fullName>
    </recommendedName>
</protein>
<sequence>MKKFTILFSILFLGLFSACDSEDDAVYVPEVIEESNDPISIYFRDNFLDVYGTAVRWKWDDNLVDDTKRVTPALRDLCIPMGDFIKDFWLAPFNMTEAGNEFMNEHFPPEIVFVGSPMWEPDGMSKILGYADAGARITFTEVNDFDLTNTTWLLQQLRTAEHEYGHIIHQRHNLPDGWKEVSPENYKSNNWLNLAGDVQASNPRISREAITLGMVSNYGTLDVQEDFCELLSLYITSDKAAFEERYLIHEPEAKYAQLDADGNPVLDKDGDPILLDPAADATEINAGRDIIAVKLKMIKDYYMEKFEIDLDQIRDEIMRKIAEITK</sequence>
<dbReference type="InterPro" id="IPR030890">
    <property type="entry name" value="LP_HExxH_w_TonB"/>
</dbReference>
<dbReference type="Proteomes" id="UP000285951">
    <property type="component" value="Unassembled WGS sequence"/>
</dbReference>
<feature type="signal peptide" evidence="1">
    <location>
        <begin position="1"/>
        <end position="18"/>
    </location>
</feature>
<proteinExistence type="predicted"/>
<comment type="caution">
    <text evidence="2">The sequence shown here is derived from an EMBL/GenBank/DDBJ whole genome shotgun (WGS) entry which is preliminary data.</text>
</comment>
<reference evidence="2 5" key="2">
    <citation type="submission" date="2019-12" db="EMBL/GenBank/DDBJ databases">
        <title>Draft genome sequence of Labilibaculum sp. strain 44 isolated from deep waters of Black Sea.</title>
        <authorList>
            <person name="Yadav S."/>
            <person name="Villanueva L."/>
        </authorList>
    </citation>
    <scope>NUCLEOTIDE SEQUENCE [LARGE SCALE GENOMIC DNA]</scope>
    <source>
        <strain evidence="2 5">44</strain>
    </source>
</reference>
<evidence type="ECO:0000313" key="2">
    <source>
        <dbReference type="EMBL" id="MUP37369.1"/>
    </source>
</evidence>
<reference evidence="3 4" key="1">
    <citation type="submission" date="2019-11" db="EMBL/GenBank/DDBJ databases">
        <title>Draft genome sequence of Labilibaculum sp. strain SYP isolated from Black Sea.</title>
        <authorList>
            <person name="Yadav S."/>
            <person name="Villanueva L."/>
        </authorList>
    </citation>
    <scope>NUCLEOTIDE SEQUENCE [LARGE SCALE GENOMIC DNA]</scope>
    <source>
        <strain evidence="3 4">44</strain>
    </source>
</reference>
<dbReference type="OrthoDB" id="1113652at2"/>
<gene>
    <name evidence="3" type="ORF">DWB62_006035</name>
    <name evidence="2" type="ORF">GNY23_06035</name>
</gene>
<evidence type="ECO:0000313" key="5">
    <source>
        <dbReference type="Proteomes" id="UP000462449"/>
    </source>
</evidence>
<dbReference type="NCBIfam" id="TIGR04549">
    <property type="entry name" value="LP_HExxH_w_tonB"/>
    <property type="match status" value="1"/>
</dbReference>
<dbReference type="Gene3D" id="3.40.390.70">
    <property type="match status" value="1"/>
</dbReference>
<evidence type="ECO:0000256" key="1">
    <source>
        <dbReference type="SAM" id="SignalP"/>
    </source>
</evidence>
<accession>A0A7M4D3Z0</accession>
<dbReference type="RefSeq" id="WP_156195167.1">
    <property type="nucleotide sequence ID" value="NZ_QTZN02000010.1"/>
</dbReference>
<name>A0A7M4D3Z0_9BACT</name>
<dbReference type="Pfam" id="PF15890">
    <property type="entry name" value="Peptidase_Mx1"/>
    <property type="match status" value="1"/>
</dbReference>
<evidence type="ECO:0008006" key="6">
    <source>
        <dbReference type="Google" id="ProtNLM"/>
    </source>
</evidence>
<evidence type="ECO:0000313" key="4">
    <source>
        <dbReference type="Proteomes" id="UP000285951"/>
    </source>
</evidence>
<dbReference type="Proteomes" id="UP000462449">
    <property type="component" value="Unassembled WGS sequence"/>
</dbReference>
<dbReference type="AlphaFoldDB" id="A0A7M4D3Z0"/>
<dbReference type="PROSITE" id="PS51257">
    <property type="entry name" value="PROKAR_LIPOPROTEIN"/>
    <property type="match status" value="1"/>
</dbReference>
<keyword evidence="1" id="KW-0732">Signal</keyword>
<feature type="chain" id="PRO_5029880131" description="Substrate import-associated zinc metallohydrolase lipoprotein" evidence="1">
    <location>
        <begin position="19"/>
        <end position="326"/>
    </location>
</feature>
<evidence type="ECO:0000313" key="3">
    <source>
        <dbReference type="EMBL" id="MVB06574.1"/>
    </source>
</evidence>
<organism evidence="2 5">
    <name type="scientific">Labilibaculum euxinus</name>
    <dbReference type="NCBI Taxonomy" id="2686357"/>
    <lineage>
        <taxon>Bacteria</taxon>
        <taxon>Pseudomonadati</taxon>
        <taxon>Bacteroidota</taxon>
        <taxon>Bacteroidia</taxon>
        <taxon>Marinilabiliales</taxon>
        <taxon>Marinifilaceae</taxon>
        <taxon>Labilibaculum</taxon>
    </lineage>
</organism>